<gene>
    <name evidence="1" type="ORF">JI741_27480</name>
</gene>
<comment type="caution">
    <text evidence="1">The sequence shown here is derived from an EMBL/GenBank/DDBJ whole genome shotgun (WGS) entry which is preliminary data.</text>
</comment>
<proteinExistence type="predicted"/>
<name>A0ABS1L0L4_9BACT</name>
<dbReference type="Gene3D" id="2.40.128.490">
    <property type="entry name" value="Uncharacterised protein PF14869, DUF4488"/>
    <property type="match status" value="1"/>
</dbReference>
<reference evidence="1 2" key="1">
    <citation type="submission" date="2021-01" db="EMBL/GenBank/DDBJ databases">
        <title>Chryseolinea sp. Jin1 Genome sequencing and assembly.</title>
        <authorList>
            <person name="Kim I."/>
        </authorList>
    </citation>
    <scope>NUCLEOTIDE SEQUENCE [LARGE SCALE GENOMIC DNA]</scope>
    <source>
        <strain evidence="1 2">Jin1</strain>
    </source>
</reference>
<evidence type="ECO:0000313" key="1">
    <source>
        <dbReference type="EMBL" id="MBL0745003.1"/>
    </source>
</evidence>
<protein>
    <submittedName>
        <fullName evidence="1">Lipocalin-like domain-containing protein</fullName>
    </submittedName>
</protein>
<dbReference type="RefSeq" id="WP_202015118.1">
    <property type="nucleotide sequence ID" value="NZ_JAERRB010000013.1"/>
</dbReference>
<keyword evidence="2" id="KW-1185">Reference proteome</keyword>
<organism evidence="1 2">
    <name type="scientific">Chryseolinea lacunae</name>
    <dbReference type="NCBI Taxonomy" id="2801331"/>
    <lineage>
        <taxon>Bacteria</taxon>
        <taxon>Pseudomonadati</taxon>
        <taxon>Bacteroidota</taxon>
        <taxon>Cytophagia</taxon>
        <taxon>Cytophagales</taxon>
        <taxon>Fulvivirgaceae</taxon>
        <taxon>Chryseolinea</taxon>
    </lineage>
</organism>
<evidence type="ECO:0000313" key="2">
    <source>
        <dbReference type="Proteomes" id="UP000613030"/>
    </source>
</evidence>
<sequence length="146" mass="16174">MFLLTACVAKPAPETANVQIEGTWRLLSSEHTVNDSTVRNDPAGTTMIKIINGSHFAFMLHDERVAGDTLTPRTFSAGGGRYTLDKDQYTEHLDYCSARNYEGNDFTFTVTIHGDTLIQTGVEKLKTLGIGEHDVPLVEKYVRVNP</sequence>
<accession>A0ABS1L0L4</accession>
<dbReference type="Proteomes" id="UP000613030">
    <property type="component" value="Unassembled WGS sequence"/>
</dbReference>
<dbReference type="EMBL" id="JAERRB010000013">
    <property type="protein sequence ID" value="MBL0745003.1"/>
    <property type="molecule type" value="Genomic_DNA"/>
</dbReference>